<organism evidence="2">
    <name type="scientific">Opuntia streptacantha</name>
    <name type="common">Prickly pear cactus</name>
    <name type="synonym">Opuntia cardona</name>
    <dbReference type="NCBI Taxonomy" id="393608"/>
    <lineage>
        <taxon>Eukaryota</taxon>
        <taxon>Viridiplantae</taxon>
        <taxon>Streptophyta</taxon>
        <taxon>Embryophyta</taxon>
        <taxon>Tracheophyta</taxon>
        <taxon>Spermatophyta</taxon>
        <taxon>Magnoliopsida</taxon>
        <taxon>eudicotyledons</taxon>
        <taxon>Gunneridae</taxon>
        <taxon>Pentapetalae</taxon>
        <taxon>Caryophyllales</taxon>
        <taxon>Cactineae</taxon>
        <taxon>Cactaceae</taxon>
        <taxon>Opuntioideae</taxon>
        <taxon>Opuntia</taxon>
    </lineage>
</organism>
<evidence type="ECO:0000313" key="2">
    <source>
        <dbReference type="EMBL" id="MBA4633182.1"/>
    </source>
</evidence>
<keyword evidence="1" id="KW-0472">Membrane</keyword>
<accession>A0A7C9D4F8</accession>
<sequence length="169" mass="18209">MSNADLSRLQTIDHIMQNRTNIEQHIAYPSDIMKARNAAFLARIACPEPSSSPPGNVNPAVKVIVAKSAATSDIMSRICVKSARGLTYIVREVGSTSIISHICFQFSSCLHVASSKSIAVFLFLSLIVRSTSSILSNISASSMFFLLIATCSGVSPSEFCIFFISLINS</sequence>
<protein>
    <submittedName>
        <fullName evidence="2">Uncharacterized protein</fullName>
    </submittedName>
</protein>
<reference evidence="2" key="1">
    <citation type="journal article" date="2013" name="J. Plant Res.">
        <title>Effect of fungi and light on seed germination of three Opuntia species from semiarid lands of central Mexico.</title>
        <authorList>
            <person name="Delgado-Sanchez P."/>
            <person name="Jimenez-Bremont J.F."/>
            <person name="Guerrero-Gonzalez Mde L."/>
            <person name="Flores J."/>
        </authorList>
    </citation>
    <scope>NUCLEOTIDE SEQUENCE</scope>
    <source>
        <tissue evidence="2">Cladode</tissue>
    </source>
</reference>
<proteinExistence type="predicted"/>
<reference evidence="2" key="2">
    <citation type="submission" date="2020-07" db="EMBL/GenBank/DDBJ databases">
        <authorList>
            <person name="Vera ALvarez R."/>
            <person name="Arias-Moreno D.M."/>
            <person name="Jimenez-Jacinto V."/>
            <person name="Jimenez-Bremont J.F."/>
            <person name="Swaminathan K."/>
            <person name="Moose S.P."/>
            <person name="Guerrero-Gonzalez M.L."/>
            <person name="Marino-Ramirez L."/>
            <person name="Landsman D."/>
            <person name="Rodriguez-Kessler M."/>
            <person name="Delgado-Sanchez P."/>
        </authorList>
    </citation>
    <scope>NUCLEOTIDE SEQUENCE</scope>
    <source>
        <tissue evidence="2">Cladode</tissue>
    </source>
</reference>
<dbReference type="AlphaFoldDB" id="A0A7C9D4F8"/>
<keyword evidence="1" id="KW-1133">Transmembrane helix</keyword>
<dbReference type="EMBL" id="GISG01085860">
    <property type="protein sequence ID" value="MBA4633182.1"/>
    <property type="molecule type" value="Transcribed_RNA"/>
</dbReference>
<evidence type="ECO:0000256" key="1">
    <source>
        <dbReference type="SAM" id="Phobius"/>
    </source>
</evidence>
<feature type="transmembrane region" description="Helical" evidence="1">
    <location>
        <begin position="144"/>
        <end position="167"/>
    </location>
</feature>
<name>A0A7C9D4F8_OPUST</name>
<keyword evidence="1" id="KW-0812">Transmembrane</keyword>